<dbReference type="EMBL" id="JBHULU010000006">
    <property type="protein sequence ID" value="MFD2513295.1"/>
    <property type="molecule type" value="Genomic_DNA"/>
</dbReference>
<evidence type="ECO:0000256" key="2">
    <source>
        <dbReference type="SAM" id="Phobius"/>
    </source>
</evidence>
<keyword evidence="3" id="KW-0732">Signal</keyword>
<keyword evidence="2" id="KW-0812">Transmembrane</keyword>
<dbReference type="Proteomes" id="UP001597544">
    <property type="component" value="Unassembled WGS sequence"/>
</dbReference>
<feature type="signal peptide" evidence="3">
    <location>
        <begin position="1"/>
        <end position="23"/>
    </location>
</feature>
<keyword evidence="2" id="KW-0472">Membrane</keyword>
<evidence type="ECO:0000256" key="1">
    <source>
        <dbReference type="SAM" id="Coils"/>
    </source>
</evidence>
<protein>
    <submittedName>
        <fullName evidence="4">EI24 domain-containing protein</fullName>
    </submittedName>
</protein>
<keyword evidence="1" id="KW-0175">Coiled coil</keyword>
<reference evidence="5" key="1">
    <citation type="journal article" date="2019" name="Int. J. Syst. Evol. Microbiol.">
        <title>The Global Catalogue of Microorganisms (GCM) 10K type strain sequencing project: providing services to taxonomists for standard genome sequencing and annotation.</title>
        <authorList>
            <consortium name="The Broad Institute Genomics Platform"/>
            <consortium name="The Broad Institute Genome Sequencing Center for Infectious Disease"/>
            <person name="Wu L."/>
            <person name="Ma J."/>
        </authorList>
    </citation>
    <scope>NUCLEOTIDE SEQUENCE [LARGE SCALE GENOMIC DNA]</scope>
    <source>
        <strain evidence="5">KCTC 42498</strain>
    </source>
</reference>
<feature type="chain" id="PRO_5046755022" evidence="3">
    <location>
        <begin position="24"/>
        <end position="604"/>
    </location>
</feature>
<feature type="transmembrane region" description="Helical" evidence="2">
    <location>
        <begin position="104"/>
        <end position="123"/>
    </location>
</feature>
<feature type="transmembrane region" description="Helical" evidence="2">
    <location>
        <begin position="129"/>
        <end position="153"/>
    </location>
</feature>
<sequence length="604" mass="65849">MIKNLKKSTTLSLLLGSPLLAEAQVETAVINPLLDNGPRFFICIVAGVLLAIGFQALLTMLSVASGISAIGNIREKAHKPSNNSHSTNSDSDDTPMVQKISSAFGIWTLVTVTISLFFASLLAVKLSLIGANFVGVTLGLVIWAAFFTTMMYLEVKAVTSLLGTLVGTALSGIRTSASALGGMFSSSSESEAKSVAKVSAQENAKAMRKELQKLFNKNDLDQKIDEYVTRLSPQDLDINKIKKELKDLITDIEIKEKTELGEEGVTKRMFLETASSTPNISKSDLKKLSGIFDQIKGIAKSEGDRTDKVEQAVEQFTPASRQDIDEFKKTVAEYLKATNKQELQPERIRQDIQAMLKDPKKAKSILQSKAGAVDHDTLVSILEQRGDLSHADAEKYAAYAEKALDFIKGHLGLGGDSQSSSGQGGSYSNTRIEPYPTADVYITEARADGNQNEERASRAKGRIREFLSELEQKKDYNLGRIQQDFMNLFSSAGDSHESLSYKLKNYNEEEMTRFLSNNTSIPHDKAHTIAAKAVEARDTVLAKANEVEHEIRMRLEQAKEGALIQAENTRKAAASAAWWLVATAVVSGIGSAIGGMIALDSWII</sequence>
<accession>A0ABW5IJZ0</accession>
<proteinExistence type="predicted"/>
<gene>
    <name evidence="4" type="ORF">ACFSRY_05410</name>
</gene>
<evidence type="ECO:0000313" key="5">
    <source>
        <dbReference type="Proteomes" id="UP001597544"/>
    </source>
</evidence>
<evidence type="ECO:0000313" key="4">
    <source>
        <dbReference type="EMBL" id="MFD2513295.1"/>
    </source>
</evidence>
<feature type="transmembrane region" description="Helical" evidence="2">
    <location>
        <begin position="39"/>
        <end position="64"/>
    </location>
</feature>
<feature type="coiled-coil region" evidence="1">
    <location>
        <begin position="197"/>
        <end position="258"/>
    </location>
</feature>
<evidence type="ECO:0000256" key="3">
    <source>
        <dbReference type="SAM" id="SignalP"/>
    </source>
</evidence>
<feature type="transmembrane region" description="Helical" evidence="2">
    <location>
        <begin position="576"/>
        <end position="599"/>
    </location>
</feature>
<comment type="caution">
    <text evidence="4">The sequence shown here is derived from an EMBL/GenBank/DDBJ whole genome shotgun (WGS) entry which is preliminary data.</text>
</comment>
<organism evidence="4 5">
    <name type="scientific">Pontibacter locisalis</name>
    <dbReference type="NCBI Taxonomy" id="1719035"/>
    <lineage>
        <taxon>Bacteria</taxon>
        <taxon>Pseudomonadati</taxon>
        <taxon>Bacteroidota</taxon>
        <taxon>Cytophagia</taxon>
        <taxon>Cytophagales</taxon>
        <taxon>Hymenobacteraceae</taxon>
        <taxon>Pontibacter</taxon>
    </lineage>
</organism>
<name>A0ABW5IJZ0_9BACT</name>
<keyword evidence="5" id="KW-1185">Reference proteome</keyword>
<keyword evidence="2" id="KW-1133">Transmembrane helix</keyword>
<dbReference type="RefSeq" id="WP_377503825.1">
    <property type="nucleotide sequence ID" value="NZ_JBHULU010000006.1"/>
</dbReference>